<feature type="compositionally biased region" description="Basic and acidic residues" evidence="2">
    <location>
        <begin position="1502"/>
        <end position="1513"/>
    </location>
</feature>
<feature type="compositionally biased region" description="Polar residues" evidence="2">
    <location>
        <begin position="205"/>
        <end position="214"/>
    </location>
</feature>
<feature type="compositionally biased region" description="Basic and acidic residues" evidence="2">
    <location>
        <begin position="402"/>
        <end position="417"/>
    </location>
</feature>
<feature type="compositionally biased region" description="Polar residues" evidence="2">
    <location>
        <begin position="885"/>
        <end position="909"/>
    </location>
</feature>
<dbReference type="InParanoid" id="A0A6P9A1Y6"/>
<feature type="compositionally biased region" description="Low complexity" evidence="2">
    <location>
        <begin position="633"/>
        <end position="645"/>
    </location>
</feature>
<keyword evidence="3" id="KW-1185">Reference proteome</keyword>
<proteinExistence type="predicted"/>
<feature type="compositionally biased region" description="Polar residues" evidence="2">
    <location>
        <begin position="609"/>
        <end position="618"/>
    </location>
</feature>
<keyword evidence="1" id="KW-0175">Coiled coil</keyword>
<feature type="compositionally biased region" description="Polar residues" evidence="2">
    <location>
        <begin position="697"/>
        <end position="724"/>
    </location>
</feature>
<dbReference type="GeneID" id="117651391"/>
<organism evidence="4">
    <name type="scientific">Thrips palmi</name>
    <name type="common">Melon thrips</name>
    <dbReference type="NCBI Taxonomy" id="161013"/>
    <lineage>
        <taxon>Eukaryota</taxon>
        <taxon>Metazoa</taxon>
        <taxon>Ecdysozoa</taxon>
        <taxon>Arthropoda</taxon>
        <taxon>Hexapoda</taxon>
        <taxon>Insecta</taxon>
        <taxon>Pterygota</taxon>
        <taxon>Neoptera</taxon>
        <taxon>Paraneoptera</taxon>
        <taxon>Thysanoptera</taxon>
        <taxon>Terebrantia</taxon>
        <taxon>Thripoidea</taxon>
        <taxon>Thripidae</taxon>
        <taxon>Thrips</taxon>
    </lineage>
</organism>
<feature type="region of interest" description="Disordered" evidence="2">
    <location>
        <begin position="1132"/>
        <end position="1153"/>
    </location>
</feature>
<feature type="region of interest" description="Disordered" evidence="2">
    <location>
        <begin position="1648"/>
        <end position="1672"/>
    </location>
</feature>
<feature type="compositionally biased region" description="Polar residues" evidence="2">
    <location>
        <begin position="25"/>
        <end position="39"/>
    </location>
</feature>
<feature type="region of interest" description="Disordered" evidence="2">
    <location>
        <begin position="1177"/>
        <end position="1544"/>
    </location>
</feature>
<feature type="compositionally biased region" description="Basic residues" evidence="2">
    <location>
        <begin position="1319"/>
        <end position="1328"/>
    </location>
</feature>
<feature type="compositionally biased region" description="Basic and acidic residues" evidence="2">
    <location>
        <begin position="787"/>
        <end position="797"/>
    </location>
</feature>
<feature type="compositionally biased region" description="Polar residues" evidence="2">
    <location>
        <begin position="825"/>
        <end position="845"/>
    </location>
</feature>
<feature type="compositionally biased region" description="Polar residues" evidence="2">
    <location>
        <begin position="732"/>
        <end position="781"/>
    </location>
</feature>
<feature type="compositionally biased region" description="Basic and acidic residues" evidence="2">
    <location>
        <begin position="125"/>
        <end position="136"/>
    </location>
</feature>
<feature type="compositionally biased region" description="Low complexity" evidence="2">
    <location>
        <begin position="175"/>
        <end position="188"/>
    </location>
</feature>
<feature type="compositionally biased region" description="Polar residues" evidence="2">
    <location>
        <begin position="646"/>
        <end position="687"/>
    </location>
</feature>
<gene>
    <name evidence="4" type="primary">LOC117651391</name>
</gene>
<evidence type="ECO:0000313" key="4">
    <source>
        <dbReference type="RefSeq" id="XP_034251289.1"/>
    </source>
</evidence>
<dbReference type="OrthoDB" id="8195194at2759"/>
<evidence type="ECO:0000313" key="3">
    <source>
        <dbReference type="Proteomes" id="UP000515158"/>
    </source>
</evidence>
<feature type="compositionally biased region" description="Basic residues" evidence="2">
    <location>
        <begin position="1492"/>
        <end position="1501"/>
    </location>
</feature>
<feature type="compositionally biased region" description="Polar residues" evidence="2">
    <location>
        <begin position="1017"/>
        <end position="1037"/>
    </location>
</feature>
<evidence type="ECO:0000256" key="2">
    <source>
        <dbReference type="SAM" id="MobiDB-lite"/>
    </source>
</evidence>
<feature type="compositionally biased region" description="Polar residues" evidence="2">
    <location>
        <begin position="246"/>
        <end position="255"/>
    </location>
</feature>
<feature type="compositionally biased region" description="Basic and acidic residues" evidence="2">
    <location>
        <begin position="309"/>
        <end position="323"/>
    </location>
</feature>
<reference evidence="4" key="1">
    <citation type="submission" date="2025-08" db="UniProtKB">
        <authorList>
            <consortium name="RefSeq"/>
        </authorList>
    </citation>
    <scope>IDENTIFICATION</scope>
    <source>
        <tissue evidence="4">Total insect</tissue>
    </source>
</reference>
<feature type="compositionally biased region" description="Basic and acidic residues" evidence="2">
    <location>
        <begin position="1227"/>
        <end position="1238"/>
    </location>
</feature>
<feature type="compositionally biased region" description="Basic and acidic residues" evidence="2">
    <location>
        <begin position="1266"/>
        <end position="1282"/>
    </location>
</feature>
<feature type="compositionally biased region" description="Acidic residues" evidence="2">
    <location>
        <begin position="854"/>
        <end position="870"/>
    </location>
</feature>
<dbReference type="KEGG" id="tpal:117651391"/>
<feature type="compositionally biased region" description="Basic and acidic residues" evidence="2">
    <location>
        <begin position="1655"/>
        <end position="1665"/>
    </location>
</feature>
<feature type="compositionally biased region" description="Polar residues" evidence="2">
    <location>
        <begin position="534"/>
        <end position="551"/>
    </location>
</feature>
<feature type="compositionally biased region" description="Polar residues" evidence="2">
    <location>
        <begin position="473"/>
        <end position="500"/>
    </location>
</feature>
<protein>
    <submittedName>
        <fullName evidence="4">Protein split ends-like</fullName>
    </submittedName>
</protein>
<feature type="compositionally biased region" description="Polar residues" evidence="2">
    <location>
        <begin position="428"/>
        <end position="460"/>
    </location>
</feature>
<feature type="compositionally biased region" description="Low complexity" evidence="2">
    <location>
        <begin position="373"/>
        <end position="393"/>
    </location>
</feature>
<feature type="compositionally biased region" description="Low complexity" evidence="2">
    <location>
        <begin position="41"/>
        <end position="53"/>
    </location>
</feature>
<accession>A0A6P9A1Y6</accession>
<feature type="compositionally biased region" description="Low complexity" evidence="2">
    <location>
        <begin position="871"/>
        <end position="884"/>
    </location>
</feature>
<feature type="region of interest" description="Disordered" evidence="2">
    <location>
        <begin position="1"/>
        <end position="1047"/>
    </location>
</feature>
<feature type="compositionally biased region" description="Low complexity" evidence="2">
    <location>
        <begin position="340"/>
        <end position="366"/>
    </location>
</feature>
<feature type="compositionally biased region" description="Polar residues" evidence="2">
    <location>
        <begin position="579"/>
        <end position="591"/>
    </location>
</feature>
<evidence type="ECO:0000256" key="1">
    <source>
        <dbReference type="SAM" id="Coils"/>
    </source>
</evidence>
<dbReference type="RefSeq" id="XP_034251289.1">
    <property type="nucleotide sequence ID" value="XM_034395398.1"/>
</dbReference>
<feature type="compositionally biased region" description="Low complexity" evidence="2">
    <location>
        <begin position="1038"/>
        <end position="1047"/>
    </location>
</feature>
<feature type="compositionally biased region" description="Low complexity" evidence="2">
    <location>
        <begin position="944"/>
        <end position="956"/>
    </location>
</feature>
<feature type="compositionally biased region" description="Polar residues" evidence="2">
    <location>
        <begin position="1481"/>
        <end position="1491"/>
    </location>
</feature>
<feature type="compositionally biased region" description="Polar residues" evidence="2">
    <location>
        <begin position="1427"/>
        <end position="1443"/>
    </location>
</feature>
<feature type="coiled-coil region" evidence="1">
    <location>
        <begin position="1558"/>
        <end position="1589"/>
    </location>
</feature>
<sequence>MASAADENSPPRLDALPKSRRLSSLIDSPSRVTRSQVRRLSSAPSAAAAEAPLPMSPKPTVSTRRRSAVAARSDAAHQDEAPASQEEPDTGKALPRRRSVRKSFADGNDEGPLSSRSSKLSSIDEDSKANSKEESKPTAMSESRPVTRRTRASMASALEPEPEICLPTTRRTRRSSISSVSSITSSVVASPRTRSRKNLSPVPSPTFSEVSTMSEVPETSPASKTSPSKDSSPLVDKSEKKLGTPRQLQFHNSDSAKTKRSSFIVSEHIEGEDTSSKTDGVESCQPARRSQGRLSSKSPLKFVETPMDDSVKSNHDVEKKSNDEGNVEVEFNKARSSVGRLSLSANKSSRLSLSSNKSTPNKSSPSLIEKFDSSPNLSLSGSRRSSKRLSLSSNKASPAENLKSDLHLTESEDKVNSESRSPAVFMYNRSNVTEENAGSPRLTWNGSLRESAGRLSSKSSPFKFDVSDGVSPKKSQPETASSENVQSYEASQDVTSNSSVLPEKSELDNSTRSSTRKISVGKSPLLGLQELRSENSSSPDSSVTKGSTDQQIFDVEDSSTDPSLVEVVVEKRNSLGRLSLSSKQATPSKLQSPAGPSKVSDIETKGRFSLSSNKSTPAKSAKFDTFEVSNTESQQSSLSRLSLSSNKSTPAKSPQFDNPELSNTDSNQKTSVNRLSLSSNKATPSKSSKAEAVATQEHISTPSTSGSSDKLSPANSSDSGSPQSADEDAPNTFLSRFSLSFNKSTPAKASPAKSPNTPQVQLNESQRSSIGRLSLSSNKSPQPEGLRANDEMEHVSDNEESDSVSSADPSQRRESVGKLNLSGKVETSSSTKSTGRPSLTPSKILNISHHQEEDASSDDDASNEDNDDANNDANHANGDASNDSFKLSSKIFSHLNPSEVSRRASTGNLSKKPLISDQKARASMGPLINPSTSYPDDSEDENDSSNSSGGIGDSSNTANDRSQFGMGELTLSPIKQDSPSKKRSLTPASDKTCNEPERQTSPSNLLEKSTVFDDDSFASNTETSEQALEMSVSSLKPSNLNKSINNENNVSQLADAADLDSSKRFLKTPTKDVPNEESITTSKVSSQKKLGSTKVYQAAAVLMSGGKISDFDDDDSDDSQLQTVFSPSTMSKKEIRLEKKARRKAEKEARKKLKQEWNSYTCVNEIKSLKQSMAKSFARSLEVAEAATKPDYKENTHQTQISPHPESSKKKKSIEANVARSEVSNVMDEKLDLSEKTSSKRRKTLSQSECDLPLEDDENNTPSPLKNDEKPAETDIQSAEKLKKLKRSKSGSADLETGVSNHHEEIGTGNTLPDDVKTACKKKKKKAKTITATEMELNAEVPPASKDKKKKLKKKGLVDDAPTAELPLKAKKKKLKKSVLGDEAPLEDISIKKKKKKQKLASENHSVEETTTEALKIKKKKKKNKDSVLQPSSASEENFSNVLSHDLQKQKKKKKRKLSSIDGTVDMDENSSTKVMLVDDTNATHSGSGKTQVKKLKKKKEKLMPDENKEVSSKQHKKKLKEKRVLELVPSTADGSDSEDEPTSVSFAAGKNAALALMEAAALNIKQQKEMKKQKIKEVQEKRRQEKSAKMLKQKKNIIDVDVGSHTSKKGGFPVSSSKIIFDDQGISQKVKPPKRLPTDLLESLSEQPATKYVKRPDGSKEKVPADAVSSEELKKREMKKARILARKLEKQKLLQSDYVPLEGVLGATRFGVVPLRNIMLAKKLQRNKLAEEAANFRQANLFGNRIRRTPISSAISYQEKRKASGTDGLVYKK</sequence>
<feature type="compositionally biased region" description="Basic and acidic residues" evidence="2">
    <location>
        <begin position="267"/>
        <end position="280"/>
    </location>
</feature>
<name>A0A6P9A1Y6_THRPL</name>
<feature type="compositionally biased region" description="Polar residues" evidence="2">
    <location>
        <begin position="220"/>
        <end position="231"/>
    </location>
</feature>
<dbReference type="Proteomes" id="UP000515158">
    <property type="component" value="Unplaced"/>
</dbReference>